<dbReference type="EMBL" id="CAFBNC010000003">
    <property type="protein sequence ID" value="CAB4921965.1"/>
    <property type="molecule type" value="Genomic_DNA"/>
</dbReference>
<evidence type="ECO:0000313" key="1">
    <source>
        <dbReference type="EMBL" id="CAB4322579.1"/>
    </source>
</evidence>
<dbReference type="AlphaFoldDB" id="A0A6J5YFN3"/>
<name>A0A6J5YFN3_9ZZZZ</name>
<sequence>MTATTATRISPAYDDVDAVLSVVRSTGPYWPLANYAGNDAEMAALGSRPAVFVPPWFRQDIGAGGLPLVNGAEVIVDNPHFIAAAHAVYGAGCIVRPTNAYVNIMGPTPFPFMPHLDVPAFRGFTRADHPIWLLKVMQNSGMFEQWRIHIATAVSWFYEGEGGDFNYWPEGPDGPQMAESPPMRNVSIVADNEATFHGVAPVGPADAKVPRGIDSHSRMVHSGAGWDVLDADGGVITSFTDAEVRITVSWKADVFLDAEEARRADAGEDALDLDTVVTMFQTDLHARGVGIDRPTDPVHNEEWVALIAATYPENPPHMS</sequence>
<protein>
    <submittedName>
        <fullName evidence="1">Unannotated protein</fullName>
    </submittedName>
</protein>
<dbReference type="EMBL" id="CAEMXZ010000008">
    <property type="protein sequence ID" value="CAB4322579.1"/>
    <property type="molecule type" value="Genomic_DNA"/>
</dbReference>
<reference evidence="1" key="1">
    <citation type="submission" date="2020-05" db="EMBL/GenBank/DDBJ databases">
        <authorList>
            <person name="Chiriac C."/>
            <person name="Salcher M."/>
            <person name="Ghai R."/>
            <person name="Kavagutti S V."/>
        </authorList>
    </citation>
    <scope>NUCLEOTIDE SEQUENCE</scope>
</reference>
<gene>
    <name evidence="1" type="ORF">UFOPK1392_00314</name>
    <name evidence="2" type="ORF">UFOPK3733_00125</name>
</gene>
<accession>A0A6J5YFN3</accession>
<evidence type="ECO:0000313" key="2">
    <source>
        <dbReference type="EMBL" id="CAB4921965.1"/>
    </source>
</evidence>
<organism evidence="1">
    <name type="scientific">freshwater metagenome</name>
    <dbReference type="NCBI Taxonomy" id="449393"/>
    <lineage>
        <taxon>unclassified sequences</taxon>
        <taxon>metagenomes</taxon>
        <taxon>ecological metagenomes</taxon>
    </lineage>
</organism>
<proteinExistence type="predicted"/>